<evidence type="ECO:0000256" key="4">
    <source>
        <dbReference type="ARBA" id="ARBA00022679"/>
    </source>
</evidence>
<evidence type="ECO:0000256" key="2">
    <source>
        <dbReference type="ARBA" id="ARBA00006739"/>
    </source>
</evidence>
<protein>
    <submittedName>
        <fullName evidence="6">Poly-beta-1,6-N-acetyl-D-glucosamine synthase</fullName>
        <ecNumber evidence="6">2.4.1.-</ecNumber>
    </submittedName>
</protein>
<dbReference type="Pfam" id="PF00535">
    <property type="entry name" value="Glycos_transf_2"/>
    <property type="match status" value="1"/>
</dbReference>
<dbReference type="PANTHER" id="PTHR43179:SF12">
    <property type="entry name" value="GALACTOFURANOSYLTRANSFERASE GLFT2"/>
    <property type="match status" value="1"/>
</dbReference>
<accession>A0A1V4IVP6</accession>
<evidence type="ECO:0000313" key="6">
    <source>
        <dbReference type="EMBL" id="OPJ63969.1"/>
    </source>
</evidence>
<dbReference type="STRING" id="1450648.CLORY_08410"/>
<organism evidence="6 7">
    <name type="scientific">Clostridium oryzae</name>
    <dbReference type="NCBI Taxonomy" id="1450648"/>
    <lineage>
        <taxon>Bacteria</taxon>
        <taxon>Bacillati</taxon>
        <taxon>Bacillota</taxon>
        <taxon>Clostridia</taxon>
        <taxon>Eubacteriales</taxon>
        <taxon>Clostridiaceae</taxon>
        <taxon>Clostridium</taxon>
    </lineage>
</organism>
<dbReference type="Proteomes" id="UP000190080">
    <property type="component" value="Unassembled WGS sequence"/>
</dbReference>
<comment type="pathway">
    <text evidence="1">Cell wall biogenesis; cell wall polysaccharide biosynthesis.</text>
</comment>
<sequence length="424" mass="49179">MKSVGIVICNYNRSDYILQCIQSVIESKFQDFDIYVVDNASTDNSVELIQKQYGDKVELIVNEENLGGSGGFNTGLRRALKKHYKYLMCIDNDVLLDENAIGALYYFLEIHTNVGMAGCKVYHMECPDYVQEFGVKIDFEHFCVEPNYLNHIEDGTMPEVIYCDSVAACSLMIRTSVVKRIGIMPEDNFLYWDDVEWCYRCKQAGYKVASYGKAKALHAMGAKKEIVNTFPTYYAWRNWIAFFIKYTPPIKLEKMVETFLNSIFNIIYEGFYRDEKSRMKTVMYAYDDALHQVVGKASDGKIFPVDSSDDKLAGLIKNKNRIFIDSNNYDVYKEDLINRIKNINPNTELIVDPLEKSDISFTFCSDIFKIKDFSLKTIYIDIFDNILATNEDISKVINYSCSRENFIYSQKPLFIHMIKEMRRL</sequence>
<evidence type="ECO:0000256" key="3">
    <source>
        <dbReference type="ARBA" id="ARBA00022676"/>
    </source>
</evidence>
<comment type="caution">
    <text evidence="6">The sequence shown here is derived from an EMBL/GenBank/DDBJ whole genome shotgun (WGS) entry which is preliminary data.</text>
</comment>
<keyword evidence="4 6" id="KW-0808">Transferase</keyword>
<feature type="domain" description="Glycosyltransferase 2-like" evidence="5">
    <location>
        <begin position="6"/>
        <end position="119"/>
    </location>
</feature>
<dbReference type="AlphaFoldDB" id="A0A1V4IVP6"/>
<dbReference type="Gene3D" id="3.90.550.10">
    <property type="entry name" value="Spore Coat Polysaccharide Biosynthesis Protein SpsA, Chain A"/>
    <property type="match status" value="1"/>
</dbReference>
<evidence type="ECO:0000259" key="5">
    <source>
        <dbReference type="Pfam" id="PF00535"/>
    </source>
</evidence>
<dbReference type="GO" id="GO:0016757">
    <property type="term" value="F:glycosyltransferase activity"/>
    <property type="evidence" value="ECO:0007669"/>
    <property type="project" value="UniProtKB-KW"/>
</dbReference>
<gene>
    <name evidence="6" type="primary">icaA_1</name>
    <name evidence="6" type="ORF">CLORY_08410</name>
</gene>
<dbReference type="EMBL" id="MZGV01000006">
    <property type="protein sequence ID" value="OPJ63969.1"/>
    <property type="molecule type" value="Genomic_DNA"/>
</dbReference>
<evidence type="ECO:0000256" key="1">
    <source>
        <dbReference type="ARBA" id="ARBA00004776"/>
    </source>
</evidence>
<dbReference type="SUPFAM" id="SSF53448">
    <property type="entry name" value="Nucleotide-diphospho-sugar transferases"/>
    <property type="match status" value="1"/>
</dbReference>
<dbReference type="CDD" id="cd04186">
    <property type="entry name" value="GT_2_like_c"/>
    <property type="match status" value="1"/>
</dbReference>
<dbReference type="RefSeq" id="WP_169911523.1">
    <property type="nucleotide sequence ID" value="NZ_MZGV01000006.1"/>
</dbReference>
<dbReference type="InterPro" id="IPR029044">
    <property type="entry name" value="Nucleotide-diphossugar_trans"/>
</dbReference>
<dbReference type="InterPro" id="IPR001173">
    <property type="entry name" value="Glyco_trans_2-like"/>
</dbReference>
<proteinExistence type="inferred from homology"/>
<evidence type="ECO:0000313" key="7">
    <source>
        <dbReference type="Proteomes" id="UP000190080"/>
    </source>
</evidence>
<keyword evidence="7" id="KW-1185">Reference proteome</keyword>
<comment type="similarity">
    <text evidence="2">Belongs to the glycosyltransferase 2 family.</text>
</comment>
<dbReference type="PANTHER" id="PTHR43179">
    <property type="entry name" value="RHAMNOSYLTRANSFERASE WBBL"/>
    <property type="match status" value="1"/>
</dbReference>
<name>A0A1V4IVP6_9CLOT</name>
<dbReference type="EC" id="2.4.1.-" evidence="6"/>
<keyword evidence="3 6" id="KW-0328">Glycosyltransferase</keyword>
<reference evidence="6 7" key="1">
    <citation type="submission" date="2017-03" db="EMBL/GenBank/DDBJ databases">
        <title>Genome sequence of Clostridium oryzae DSM 28571.</title>
        <authorList>
            <person name="Poehlein A."/>
            <person name="Daniel R."/>
        </authorList>
    </citation>
    <scope>NUCLEOTIDE SEQUENCE [LARGE SCALE GENOMIC DNA]</scope>
    <source>
        <strain evidence="6 7">DSM 28571</strain>
    </source>
</reference>